<gene>
    <name evidence="1" type="ORF">L6164_010278</name>
</gene>
<name>A0ACB9PMS0_BAUVA</name>
<keyword evidence="2" id="KW-1185">Reference proteome</keyword>
<dbReference type="Proteomes" id="UP000828941">
    <property type="component" value="Chromosome 4"/>
</dbReference>
<evidence type="ECO:0000313" key="2">
    <source>
        <dbReference type="Proteomes" id="UP000828941"/>
    </source>
</evidence>
<sequence>MKIDATIGSESNSGGASSASSPKWKSARDPEEYVYLDNLHSHKRYLSEIMASSLNGLTVGEETHFLS</sequence>
<dbReference type="EMBL" id="CM039429">
    <property type="protein sequence ID" value="KAI4349718.1"/>
    <property type="molecule type" value="Genomic_DNA"/>
</dbReference>
<reference evidence="1 2" key="1">
    <citation type="journal article" date="2022" name="DNA Res.">
        <title>Chromosomal-level genome assembly of the orchid tree Bauhinia variegata (Leguminosae; Cercidoideae) supports the allotetraploid origin hypothesis of Bauhinia.</title>
        <authorList>
            <person name="Zhong Y."/>
            <person name="Chen Y."/>
            <person name="Zheng D."/>
            <person name="Pang J."/>
            <person name="Liu Y."/>
            <person name="Luo S."/>
            <person name="Meng S."/>
            <person name="Qian L."/>
            <person name="Wei D."/>
            <person name="Dai S."/>
            <person name="Zhou R."/>
        </authorList>
    </citation>
    <scope>NUCLEOTIDE SEQUENCE [LARGE SCALE GENOMIC DNA]</scope>
    <source>
        <strain evidence="1">BV-YZ2020</strain>
    </source>
</reference>
<proteinExistence type="predicted"/>
<accession>A0ACB9PMS0</accession>
<protein>
    <submittedName>
        <fullName evidence="1">Uncharacterized protein</fullName>
    </submittedName>
</protein>
<organism evidence="1 2">
    <name type="scientific">Bauhinia variegata</name>
    <name type="common">Purple orchid tree</name>
    <name type="synonym">Phanera variegata</name>
    <dbReference type="NCBI Taxonomy" id="167791"/>
    <lineage>
        <taxon>Eukaryota</taxon>
        <taxon>Viridiplantae</taxon>
        <taxon>Streptophyta</taxon>
        <taxon>Embryophyta</taxon>
        <taxon>Tracheophyta</taxon>
        <taxon>Spermatophyta</taxon>
        <taxon>Magnoliopsida</taxon>
        <taxon>eudicotyledons</taxon>
        <taxon>Gunneridae</taxon>
        <taxon>Pentapetalae</taxon>
        <taxon>rosids</taxon>
        <taxon>fabids</taxon>
        <taxon>Fabales</taxon>
        <taxon>Fabaceae</taxon>
        <taxon>Cercidoideae</taxon>
        <taxon>Cercideae</taxon>
        <taxon>Bauhiniinae</taxon>
        <taxon>Bauhinia</taxon>
    </lineage>
</organism>
<comment type="caution">
    <text evidence="1">The sequence shown here is derived from an EMBL/GenBank/DDBJ whole genome shotgun (WGS) entry which is preliminary data.</text>
</comment>
<evidence type="ECO:0000313" key="1">
    <source>
        <dbReference type="EMBL" id="KAI4349718.1"/>
    </source>
</evidence>